<evidence type="ECO:0000313" key="3">
    <source>
        <dbReference type="Proteomes" id="UP000657385"/>
    </source>
</evidence>
<dbReference type="Proteomes" id="UP000657385">
    <property type="component" value="Unassembled WGS sequence"/>
</dbReference>
<accession>A0A931BG21</accession>
<dbReference type="AlphaFoldDB" id="A0A931BG21"/>
<dbReference type="RefSeq" id="WP_196198329.1">
    <property type="nucleotide sequence ID" value="NZ_JADPRT010000023.1"/>
</dbReference>
<sequence>MNKSLRGTAVALAACAAPVLAAVNATGAQAAAQLTPQQQEALEQSAARMQVPFAVPLGTVVQHVTGDHSDTGVEGTLPALPLQPPTMAANHNQLIPDPLVPQLNSAPQTPSLDATAPMPSLDGTVHDGGATLALPAAPTKALGAALGLGHPVTYQGRAIPSALDAPSRVEAAQAEQQSALPQLPQVDLSRLQPAITEPSLSSAPGGQLSLDQRTPDANVVKPVQDIVADAQGTLNRARF</sequence>
<name>A0A931BG21_9ACTN</name>
<proteinExistence type="predicted"/>
<feature type="signal peptide" evidence="1">
    <location>
        <begin position="1"/>
        <end position="21"/>
    </location>
</feature>
<evidence type="ECO:0000313" key="2">
    <source>
        <dbReference type="EMBL" id="MBF9073478.1"/>
    </source>
</evidence>
<comment type="caution">
    <text evidence="2">The sequence shown here is derived from an EMBL/GenBank/DDBJ whole genome shotgun (WGS) entry which is preliminary data.</text>
</comment>
<protein>
    <recommendedName>
        <fullName evidence="4">Secreted protein</fullName>
    </recommendedName>
</protein>
<keyword evidence="3" id="KW-1185">Reference proteome</keyword>
<gene>
    <name evidence="2" type="ORF">I2501_36230</name>
</gene>
<keyword evidence="1" id="KW-0732">Signal</keyword>
<evidence type="ECO:0008006" key="4">
    <source>
        <dbReference type="Google" id="ProtNLM"/>
    </source>
</evidence>
<feature type="chain" id="PRO_5039314101" description="Secreted protein" evidence="1">
    <location>
        <begin position="22"/>
        <end position="239"/>
    </location>
</feature>
<evidence type="ECO:0000256" key="1">
    <source>
        <dbReference type="SAM" id="SignalP"/>
    </source>
</evidence>
<reference evidence="2" key="1">
    <citation type="submission" date="2020-11" db="EMBL/GenBank/DDBJ databases">
        <title>Isolation and identification of active actinomycetes.</title>
        <authorList>
            <person name="Yu B."/>
        </authorList>
    </citation>
    <scope>NUCLEOTIDE SEQUENCE</scope>
    <source>
        <strain evidence="2">NEAU-YB345</strain>
    </source>
</reference>
<dbReference type="EMBL" id="JADPRT010000023">
    <property type="protein sequence ID" value="MBF9073478.1"/>
    <property type="molecule type" value="Genomic_DNA"/>
</dbReference>
<organism evidence="2 3">
    <name type="scientific">Streptacidiphilus fuscans</name>
    <dbReference type="NCBI Taxonomy" id="2789292"/>
    <lineage>
        <taxon>Bacteria</taxon>
        <taxon>Bacillati</taxon>
        <taxon>Actinomycetota</taxon>
        <taxon>Actinomycetes</taxon>
        <taxon>Kitasatosporales</taxon>
        <taxon>Streptomycetaceae</taxon>
        <taxon>Streptacidiphilus</taxon>
    </lineage>
</organism>